<sequence length="159" mass="18758">MSHWKKQRVRRALYSLTVSKNVSLRISAMKNDLSYSILYRRWKGGDVFKLNGPSSIFNEAEDENMATWLSEMEQRGMGLQMVEFLDFIQDVVNKEKRKPPFKDGTPGETWYYAFMRRNAHIISSRIETPLELKRSKLTKEKTDLWYNSFTDKLTPIKPP</sequence>
<name>A0A9D4F778_DREPO</name>
<reference evidence="1" key="1">
    <citation type="journal article" date="2019" name="bioRxiv">
        <title>The Genome of the Zebra Mussel, Dreissena polymorpha: A Resource for Invasive Species Research.</title>
        <authorList>
            <person name="McCartney M.A."/>
            <person name="Auch B."/>
            <person name="Kono T."/>
            <person name="Mallez S."/>
            <person name="Zhang Y."/>
            <person name="Obille A."/>
            <person name="Becker A."/>
            <person name="Abrahante J.E."/>
            <person name="Garbe J."/>
            <person name="Badalamenti J.P."/>
            <person name="Herman A."/>
            <person name="Mangelson H."/>
            <person name="Liachko I."/>
            <person name="Sullivan S."/>
            <person name="Sone E.D."/>
            <person name="Koren S."/>
            <person name="Silverstein K.A.T."/>
            <person name="Beckman K.B."/>
            <person name="Gohl D.M."/>
        </authorList>
    </citation>
    <scope>NUCLEOTIDE SEQUENCE</scope>
    <source>
        <strain evidence="1">Duluth1</strain>
        <tissue evidence="1">Whole animal</tissue>
    </source>
</reference>
<comment type="caution">
    <text evidence="1">The sequence shown here is derived from an EMBL/GenBank/DDBJ whole genome shotgun (WGS) entry which is preliminary data.</text>
</comment>
<dbReference type="Proteomes" id="UP000828390">
    <property type="component" value="Unassembled WGS sequence"/>
</dbReference>
<accession>A0A9D4F778</accession>
<keyword evidence="2" id="KW-1185">Reference proteome</keyword>
<dbReference type="EMBL" id="JAIWYP010000007">
    <property type="protein sequence ID" value="KAH3791351.1"/>
    <property type="molecule type" value="Genomic_DNA"/>
</dbReference>
<dbReference type="AlphaFoldDB" id="A0A9D4F778"/>
<reference evidence="1" key="2">
    <citation type="submission" date="2020-11" db="EMBL/GenBank/DDBJ databases">
        <authorList>
            <person name="McCartney M.A."/>
            <person name="Auch B."/>
            <person name="Kono T."/>
            <person name="Mallez S."/>
            <person name="Becker A."/>
            <person name="Gohl D.M."/>
            <person name="Silverstein K.A.T."/>
            <person name="Koren S."/>
            <person name="Bechman K.B."/>
            <person name="Herman A."/>
            <person name="Abrahante J.E."/>
            <person name="Garbe J."/>
        </authorList>
    </citation>
    <scope>NUCLEOTIDE SEQUENCE</scope>
    <source>
        <strain evidence="1">Duluth1</strain>
        <tissue evidence="1">Whole animal</tissue>
    </source>
</reference>
<proteinExistence type="predicted"/>
<protein>
    <recommendedName>
        <fullName evidence="3">HTH CENPB-type domain-containing protein</fullName>
    </recommendedName>
</protein>
<evidence type="ECO:0008006" key="3">
    <source>
        <dbReference type="Google" id="ProtNLM"/>
    </source>
</evidence>
<evidence type="ECO:0000313" key="1">
    <source>
        <dbReference type="EMBL" id="KAH3791351.1"/>
    </source>
</evidence>
<organism evidence="1 2">
    <name type="scientific">Dreissena polymorpha</name>
    <name type="common">Zebra mussel</name>
    <name type="synonym">Mytilus polymorpha</name>
    <dbReference type="NCBI Taxonomy" id="45954"/>
    <lineage>
        <taxon>Eukaryota</taxon>
        <taxon>Metazoa</taxon>
        <taxon>Spiralia</taxon>
        <taxon>Lophotrochozoa</taxon>
        <taxon>Mollusca</taxon>
        <taxon>Bivalvia</taxon>
        <taxon>Autobranchia</taxon>
        <taxon>Heteroconchia</taxon>
        <taxon>Euheterodonta</taxon>
        <taxon>Imparidentia</taxon>
        <taxon>Neoheterodontei</taxon>
        <taxon>Myida</taxon>
        <taxon>Dreissenoidea</taxon>
        <taxon>Dreissenidae</taxon>
        <taxon>Dreissena</taxon>
    </lineage>
</organism>
<evidence type="ECO:0000313" key="2">
    <source>
        <dbReference type="Proteomes" id="UP000828390"/>
    </source>
</evidence>
<gene>
    <name evidence="1" type="ORF">DPMN_144835</name>
</gene>